<dbReference type="EMBL" id="CM037027">
    <property type="protein sequence ID" value="KAH7658070.1"/>
    <property type="molecule type" value="Genomic_DNA"/>
</dbReference>
<proteinExistence type="predicted"/>
<organism evidence="1 2">
    <name type="scientific">Dioscorea alata</name>
    <name type="common">Purple yam</name>
    <dbReference type="NCBI Taxonomy" id="55571"/>
    <lineage>
        <taxon>Eukaryota</taxon>
        <taxon>Viridiplantae</taxon>
        <taxon>Streptophyta</taxon>
        <taxon>Embryophyta</taxon>
        <taxon>Tracheophyta</taxon>
        <taxon>Spermatophyta</taxon>
        <taxon>Magnoliopsida</taxon>
        <taxon>Liliopsida</taxon>
        <taxon>Dioscoreales</taxon>
        <taxon>Dioscoreaceae</taxon>
        <taxon>Dioscorea</taxon>
    </lineage>
</organism>
<evidence type="ECO:0000313" key="1">
    <source>
        <dbReference type="EMBL" id="KAH7658070.1"/>
    </source>
</evidence>
<name>A0ACB7UCL2_DIOAL</name>
<protein>
    <submittedName>
        <fullName evidence="1">Uncharacterized protein</fullName>
    </submittedName>
</protein>
<reference evidence="2" key="1">
    <citation type="journal article" date="2022" name="Nat. Commun.">
        <title>Chromosome evolution and the genetic basis of agronomically important traits in greater yam.</title>
        <authorList>
            <person name="Bredeson J.V."/>
            <person name="Lyons J.B."/>
            <person name="Oniyinde I.O."/>
            <person name="Okereke N.R."/>
            <person name="Kolade O."/>
            <person name="Nnabue I."/>
            <person name="Nwadili C.O."/>
            <person name="Hribova E."/>
            <person name="Parker M."/>
            <person name="Nwogha J."/>
            <person name="Shu S."/>
            <person name="Carlson J."/>
            <person name="Kariba R."/>
            <person name="Muthemba S."/>
            <person name="Knop K."/>
            <person name="Barton G.J."/>
            <person name="Sherwood A.V."/>
            <person name="Lopez-Montes A."/>
            <person name="Asiedu R."/>
            <person name="Jamnadass R."/>
            <person name="Muchugi A."/>
            <person name="Goodstein D."/>
            <person name="Egesi C.N."/>
            <person name="Featherston J."/>
            <person name="Asfaw A."/>
            <person name="Simpson G.G."/>
            <person name="Dolezel J."/>
            <person name="Hendre P.S."/>
            <person name="Van Deynze A."/>
            <person name="Kumar P.L."/>
            <person name="Obidiegwu J.E."/>
            <person name="Bhattacharjee R."/>
            <person name="Rokhsar D.S."/>
        </authorList>
    </citation>
    <scope>NUCLEOTIDE SEQUENCE [LARGE SCALE GENOMIC DNA]</scope>
    <source>
        <strain evidence="2">cv. TDa95/00328</strain>
    </source>
</reference>
<accession>A0ACB7UCL2</accession>
<comment type="caution">
    <text evidence="1">The sequence shown here is derived from an EMBL/GenBank/DDBJ whole genome shotgun (WGS) entry which is preliminary data.</text>
</comment>
<evidence type="ECO:0000313" key="2">
    <source>
        <dbReference type="Proteomes" id="UP000827976"/>
    </source>
</evidence>
<sequence>MAYMNSLCFWTISISLLSSLISTSPLPLPQQRKLHNSSLFTTHQHYKAFHIIKPRPYPMNEDFKRMKRDNNIPRGEFKSIDPFSGMLPRGFVPPSGSSMCHNNVPESINFFCLYNYSSRP</sequence>
<gene>
    <name evidence="1" type="ORF">IHE45_17G062600</name>
</gene>
<keyword evidence="2" id="KW-1185">Reference proteome</keyword>
<dbReference type="Proteomes" id="UP000827976">
    <property type="component" value="Chromosome 17"/>
</dbReference>